<reference evidence="9" key="1">
    <citation type="journal article" date="2016" name="Sci. Rep.">
        <title>Molecular characterization of firefly nuptial gifts: a multi-omics approach sheds light on postcopulatory sexual selection.</title>
        <authorList>
            <person name="Al-Wathiqui N."/>
            <person name="Fallon T.R."/>
            <person name="South A."/>
            <person name="Weng J.K."/>
            <person name="Lewis S.M."/>
        </authorList>
    </citation>
    <scope>NUCLEOTIDE SEQUENCE</scope>
</reference>
<dbReference type="PANTHER" id="PTHR10642">
    <property type="entry name" value="RIBONUCLEASE H1"/>
    <property type="match status" value="1"/>
</dbReference>
<dbReference type="EMBL" id="GEZM01015332">
    <property type="protein sequence ID" value="JAV91739.1"/>
    <property type="molecule type" value="Transcribed_RNA"/>
</dbReference>
<dbReference type="AlphaFoldDB" id="A0A1Y1N1L0"/>
<sequence>MTKKLFSVYHYGLRIATGAHRTTPIMSLYAVSGQIPLEYRISKQLLNYTVRVLGNRNHPNHADFSQPLFQNSYQLAPRISPPCNVRSKILLQELHCKPTLIPQFSLPYPWAIPPPHINIALSQYRKAETNPNWYQITLRDILTNHENSKLIFTDGSKDATGTGAAFSSEKQKGLFKLPPESSIYSAELYAIKQALKYVLNSEHDTYCILTDSLSGIQSMADIYSRNEYMKEIHDLRRQIHDRSKHLQFVWIPSHTNITGNDTVDQLAKEATHKTTQDEQCMLRNDCKSLLQGTIHRKWLDHWTALAERKQYFLPPRPLKWTGSATLTRKEETVLNRVKMGHTRMTHDFLLQNSVQPMCEQCNVILTVRHILQDCPKYQQSRLDHDVTNDSCTKLFTCPIDIVKFLKATDLFMLL</sequence>
<proteinExistence type="inferred from homology"/>
<keyword evidence="4" id="KW-0540">Nuclease</keyword>
<protein>
    <recommendedName>
        <fullName evidence="3">ribonuclease H</fullName>
        <ecNumber evidence="3">3.1.26.4</ecNumber>
    </recommendedName>
</protein>
<dbReference type="InterPro" id="IPR002156">
    <property type="entry name" value="RNaseH_domain"/>
</dbReference>
<evidence type="ECO:0000313" key="9">
    <source>
        <dbReference type="EMBL" id="JAV91739.1"/>
    </source>
</evidence>
<dbReference type="InterPro" id="IPR050092">
    <property type="entry name" value="RNase_H"/>
</dbReference>
<dbReference type="GO" id="GO:0043137">
    <property type="term" value="P:DNA replication, removal of RNA primer"/>
    <property type="evidence" value="ECO:0007669"/>
    <property type="project" value="TreeGrafter"/>
</dbReference>
<dbReference type="Gene3D" id="3.30.420.10">
    <property type="entry name" value="Ribonuclease H-like superfamily/Ribonuclease H"/>
    <property type="match status" value="1"/>
</dbReference>
<evidence type="ECO:0000256" key="2">
    <source>
        <dbReference type="ARBA" id="ARBA00005300"/>
    </source>
</evidence>
<organism evidence="9">
    <name type="scientific">Photinus pyralis</name>
    <name type="common">Common eastern firefly</name>
    <name type="synonym">Lampyris pyralis</name>
    <dbReference type="NCBI Taxonomy" id="7054"/>
    <lineage>
        <taxon>Eukaryota</taxon>
        <taxon>Metazoa</taxon>
        <taxon>Ecdysozoa</taxon>
        <taxon>Arthropoda</taxon>
        <taxon>Hexapoda</taxon>
        <taxon>Insecta</taxon>
        <taxon>Pterygota</taxon>
        <taxon>Neoptera</taxon>
        <taxon>Endopterygota</taxon>
        <taxon>Coleoptera</taxon>
        <taxon>Polyphaga</taxon>
        <taxon>Elateriformia</taxon>
        <taxon>Elateroidea</taxon>
        <taxon>Lampyridae</taxon>
        <taxon>Lampyrinae</taxon>
        <taxon>Photinus</taxon>
    </lineage>
</organism>
<dbReference type="GO" id="GO:0004523">
    <property type="term" value="F:RNA-DNA hybrid ribonuclease activity"/>
    <property type="evidence" value="ECO:0007669"/>
    <property type="project" value="UniProtKB-EC"/>
</dbReference>
<evidence type="ECO:0000256" key="6">
    <source>
        <dbReference type="ARBA" id="ARBA00022759"/>
    </source>
</evidence>
<name>A0A1Y1N1L0_PHOPY</name>
<dbReference type="EC" id="3.1.26.4" evidence="3"/>
<evidence type="ECO:0000256" key="3">
    <source>
        <dbReference type="ARBA" id="ARBA00012180"/>
    </source>
</evidence>
<dbReference type="InterPro" id="IPR036397">
    <property type="entry name" value="RNaseH_sf"/>
</dbReference>
<keyword evidence="7" id="KW-0378">Hydrolase</keyword>
<feature type="domain" description="RNase H type-1" evidence="8">
    <location>
        <begin position="145"/>
        <end position="272"/>
    </location>
</feature>
<dbReference type="GO" id="GO:0003676">
    <property type="term" value="F:nucleic acid binding"/>
    <property type="evidence" value="ECO:0007669"/>
    <property type="project" value="InterPro"/>
</dbReference>
<dbReference type="InterPro" id="IPR012337">
    <property type="entry name" value="RNaseH-like_sf"/>
</dbReference>
<evidence type="ECO:0000256" key="4">
    <source>
        <dbReference type="ARBA" id="ARBA00022722"/>
    </source>
</evidence>
<evidence type="ECO:0000256" key="7">
    <source>
        <dbReference type="ARBA" id="ARBA00022801"/>
    </source>
</evidence>
<dbReference type="Pfam" id="PF00075">
    <property type="entry name" value="RNase_H"/>
    <property type="match status" value="1"/>
</dbReference>
<dbReference type="PROSITE" id="PS50879">
    <property type="entry name" value="RNASE_H_1"/>
    <property type="match status" value="1"/>
</dbReference>
<keyword evidence="5" id="KW-0479">Metal-binding</keyword>
<comment type="similarity">
    <text evidence="2">Belongs to the RNase H family.</text>
</comment>
<evidence type="ECO:0000256" key="1">
    <source>
        <dbReference type="ARBA" id="ARBA00000077"/>
    </source>
</evidence>
<dbReference type="CDD" id="cd09276">
    <property type="entry name" value="Rnase_HI_RT_non_LTR"/>
    <property type="match status" value="1"/>
</dbReference>
<dbReference type="GO" id="GO:0046872">
    <property type="term" value="F:metal ion binding"/>
    <property type="evidence" value="ECO:0007669"/>
    <property type="project" value="UniProtKB-KW"/>
</dbReference>
<keyword evidence="6" id="KW-0255">Endonuclease</keyword>
<accession>A0A1Y1N1L0</accession>
<evidence type="ECO:0000256" key="5">
    <source>
        <dbReference type="ARBA" id="ARBA00022723"/>
    </source>
</evidence>
<dbReference type="SUPFAM" id="SSF53098">
    <property type="entry name" value="Ribonuclease H-like"/>
    <property type="match status" value="1"/>
</dbReference>
<comment type="catalytic activity">
    <reaction evidence="1">
        <text>Endonucleolytic cleavage to 5'-phosphomonoester.</text>
        <dbReference type="EC" id="3.1.26.4"/>
    </reaction>
</comment>
<dbReference type="PANTHER" id="PTHR10642:SF26">
    <property type="entry name" value="RIBONUCLEASE H1"/>
    <property type="match status" value="1"/>
</dbReference>
<evidence type="ECO:0000259" key="8">
    <source>
        <dbReference type="PROSITE" id="PS50879"/>
    </source>
</evidence>